<evidence type="ECO:0000259" key="6">
    <source>
        <dbReference type="SMART" id="SM00062"/>
    </source>
</evidence>
<dbReference type="CDD" id="cd13688">
    <property type="entry name" value="PBP2_GltI_DEBP"/>
    <property type="match status" value="1"/>
</dbReference>
<keyword evidence="3 5" id="KW-0732">Signal</keyword>
<sequence length="332" mass="35825">MFDPGPGRLPSCGKRAPVLSCPALAALVLALLATAMPAPAAATTTTTANTDPAATAPPDGAPVLRRIRQTGAIRIAHRESSVPFSFVADGKPVGYAVDLCLKVADAVRGALKLPSLRVDWVPVTPASRIPAIVEGKADLECGSTTNNRERREQVAFTIPHYIAGSRMLVKAASGINRWPDLRGKTVVSTTGTTPLATLRKMDESGALQLRLVEARDHAQAFAMVEGGKADAFVMDDVLLYGLRANAAHPDDYRVTGDLLTIEPYAIMLSRHDTAFKQLADKTLVASIYDQDTQRLYRKWFQAPIPPHGTRLDIPMSYLLRDSFKFPSDKVAD</sequence>
<reference evidence="7" key="1">
    <citation type="submission" date="2018-01" db="EMBL/GenBank/DDBJ databases">
        <authorList>
            <person name="Clerissi C."/>
        </authorList>
    </citation>
    <scope>NUCLEOTIDE SEQUENCE</scope>
    <source>
        <strain evidence="7">Cupriavidus oxalaticus LMG 2235</strain>
    </source>
</reference>
<name>A0A375G5U7_9BURK</name>
<feature type="chain" id="PRO_5016813006" evidence="5">
    <location>
        <begin position="41"/>
        <end position="332"/>
    </location>
</feature>
<gene>
    <name evidence="7" type="primary">gltI</name>
    <name evidence="7" type="ORF">CO2235_190003</name>
</gene>
<feature type="domain" description="Solute-binding protein family 3/N-terminal" evidence="6">
    <location>
        <begin position="72"/>
        <end position="303"/>
    </location>
</feature>
<evidence type="ECO:0000256" key="3">
    <source>
        <dbReference type="ARBA" id="ARBA00022729"/>
    </source>
</evidence>
<dbReference type="Pfam" id="PF00497">
    <property type="entry name" value="SBP_bac_3"/>
    <property type="match status" value="1"/>
</dbReference>
<dbReference type="GO" id="GO:0006865">
    <property type="term" value="P:amino acid transport"/>
    <property type="evidence" value="ECO:0007669"/>
    <property type="project" value="TreeGrafter"/>
</dbReference>
<accession>A0A375G5U7</accession>
<dbReference type="AlphaFoldDB" id="A0A375G5U7"/>
<evidence type="ECO:0000256" key="1">
    <source>
        <dbReference type="ARBA" id="ARBA00010333"/>
    </source>
</evidence>
<proteinExistence type="inferred from homology"/>
<dbReference type="PANTHER" id="PTHR30085:SF2">
    <property type="entry name" value="GLUTAMATE_ASPARTATE IMPORT SOLUTE-BINDING PROTEIN"/>
    <property type="match status" value="1"/>
</dbReference>
<comment type="caution">
    <text evidence="7">The sequence shown here is derived from an EMBL/GenBank/DDBJ whole genome shotgun (WGS) entry which is preliminary data.</text>
</comment>
<dbReference type="Gene3D" id="3.40.190.10">
    <property type="entry name" value="Periplasmic binding protein-like II"/>
    <property type="match status" value="2"/>
</dbReference>
<dbReference type="SMART" id="SM00062">
    <property type="entry name" value="PBPb"/>
    <property type="match status" value="1"/>
</dbReference>
<organism evidence="7">
    <name type="scientific">Cupriavidus oxalaticus</name>
    <dbReference type="NCBI Taxonomy" id="96344"/>
    <lineage>
        <taxon>Bacteria</taxon>
        <taxon>Pseudomonadati</taxon>
        <taxon>Pseudomonadota</taxon>
        <taxon>Betaproteobacteria</taxon>
        <taxon>Burkholderiales</taxon>
        <taxon>Burkholderiaceae</taxon>
        <taxon>Cupriavidus</taxon>
    </lineage>
</organism>
<keyword evidence="2" id="KW-0813">Transport</keyword>
<evidence type="ECO:0000256" key="2">
    <source>
        <dbReference type="ARBA" id="ARBA00022448"/>
    </source>
</evidence>
<evidence type="ECO:0000313" key="7">
    <source>
        <dbReference type="EMBL" id="SPC13508.1"/>
    </source>
</evidence>
<dbReference type="GO" id="GO:0030288">
    <property type="term" value="C:outer membrane-bounded periplasmic space"/>
    <property type="evidence" value="ECO:0007669"/>
    <property type="project" value="TreeGrafter"/>
</dbReference>
<feature type="region of interest" description="Disordered" evidence="4">
    <location>
        <begin position="43"/>
        <end position="62"/>
    </location>
</feature>
<protein>
    <submittedName>
        <fullName evidence="7">Glutamate/aspartate periplasmic-binding protein</fullName>
    </submittedName>
</protein>
<dbReference type="EMBL" id="OGUS01000119">
    <property type="protein sequence ID" value="SPC13508.1"/>
    <property type="molecule type" value="Genomic_DNA"/>
</dbReference>
<dbReference type="InterPro" id="IPR001638">
    <property type="entry name" value="Solute-binding_3/MltF_N"/>
</dbReference>
<dbReference type="InterPro" id="IPR051455">
    <property type="entry name" value="Bact_solute-bind_prot3"/>
</dbReference>
<dbReference type="PANTHER" id="PTHR30085">
    <property type="entry name" value="AMINO ACID ABC TRANSPORTER PERMEASE"/>
    <property type="match status" value="1"/>
</dbReference>
<dbReference type="GO" id="GO:0005576">
    <property type="term" value="C:extracellular region"/>
    <property type="evidence" value="ECO:0007669"/>
    <property type="project" value="TreeGrafter"/>
</dbReference>
<comment type="similarity">
    <text evidence="1">Belongs to the bacterial solute-binding protein 3 family.</text>
</comment>
<dbReference type="Proteomes" id="UP000256862">
    <property type="component" value="Chromosome CO2235"/>
</dbReference>
<dbReference type="SUPFAM" id="SSF53850">
    <property type="entry name" value="Periplasmic binding protein-like II"/>
    <property type="match status" value="1"/>
</dbReference>
<evidence type="ECO:0000256" key="5">
    <source>
        <dbReference type="SAM" id="SignalP"/>
    </source>
</evidence>
<feature type="signal peptide" evidence="5">
    <location>
        <begin position="1"/>
        <end position="40"/>
    </location>
</feature>
<evidence type="ECO:0000256" key="4">
    <source>
        <dbReference type="SAM" id="MobiDB-lite"/>
    </source>
</evidence>